<keyword evidence="3" id="KW-1185">Reference proteome</keyword>
<gene>
    <name evidence="2" type="ORF">NEDG_00439</name>
</gene>
<dbReference type="EMBL" id="LTDL01000014">
    <property type="protein sequence ID" value="OAG31964.1"/>
    <property type="molecule type" value="Genomic_DNA"/>
</dbReference>
<name>A0A177EJ10_9MICR</name>
<reference evidence="2 3" key="1">
    <citation type="submission" date="2016-02" db="EMBL/GenBank/DDBJ databases">
        <title>Discovery of a natural microsporidian pathogen with a broad tissue tropism in Caenorhabditis elegans.</title>
        <authorList>
            <person name="Luallen R.J."/>
            <person name="Reinke A.W."/>
            <person name="Tong L."/>
            <person name="Botts M.R."/>
            <person name="Felix M.-A."/>
            <person name="Troemel E.R."/>
        </authorList>
    </citation>
    <scope>NUCLEOTIDE SEQUENCE [LARGE SCALE GENOMIC DNA]</scope>
    <source>
        <strain evidence="2 3">JUm2807</strain>
    </source>
</reference>
<dbReference type="GeneID" id="93646789"/>
<evidence type="ECO:0000313" key="2">
    <source>
        <dbReference type="EMBL" id="OAG31964.1"/>
    </source>
</evidence>
<dbReference type="Proteomes" id="UP000185944">
    <property type="component" value="Unassembled WGS sequence"/>
</dbReference>
<dbReference type="RefSeq" id="XP_067545565.1">
    <property type="nucleotide sequence ID" value="XM_067687857.1"/>
</dbReference>
<evidence type="ECO:0000313" key="3">
    <source>
        <dbReference type="Proteomes" id="UP000185944"/>
    </source>
</evidence>
<organism evidence="2 3">
    <name type="scientific">Nematocida displodere</name>
    <dbReference type="NCBI Taxonomy" id="1805483"/>
    <lineage>
        <taxon>Eukaryota</taxon>
        <taxon>Fungi</taxon>
        <taxon>Fungi incertae sedis</taxon>
        <taxon>Microsporidia</taxon>
        <taxon>Nematocida</taxon>
    </lineage>
</organism>
<sequence>MTAFLNLSSMMRVIVLFSCTVTYCKPLLSQVLRKDISKKENTQGLSSVVYIGTVVGERLSPYLSILCLYYSLHVIISLVW</sequence>
<evidence type="ECO:0000256" key="1">
    <source>
        <dbReference type="SAM" id="SignalP"/>
    </source>
</evidence>
<protein>
    <recommendedName>
        <fullName evidence="4">Protein kish</fullName>
    </recommendedName>
</protein>
<feature type="chain" id="PRO_5008060452" description="Protein kish" evidence="1">
    <location>
        <begin position="25"/>
        <end position="80"/>
    </location>
</feature>
<keyword evidence="1" id="KW-0732">Signal</keyword>
<accession>A0A177EJ10</accession>
<dbReference type="AlphaFoldDB" id="A0A177EJ10"/>
<dbReference type="VEuPathDB" id="MicrosporidiaDB:NEDG_00439"/>
<proteinExistence type="predicted"/>
<comment type="caution">
    <text evidence="2">The sequence shown here is derived from an EMBL/GenBank/DDBJ whole genome shotgun (WGS) entry which is preliminary data.</text>
</comment>
<dbReference type="OrthoDB" id="10034655at2759"/>
<feature type="signal peptide" evidence="1">
    <location>
        <begin position="1"/>
        <end position="24"/>
    </location>
</feature>
<dbReference type="STRING" id="1805483.A0A177EJ10"/>
<evidence type="ECO:0008006" key="4">
    <source>
        <dbReference type="Google" id="ProtNLM"/>
    </source>
</evidence>